<accession>A0A0U1NTK4</accession>
<reference evidence="3" key="1">
    <citation type="submission" date="2015-05" db="EMBL/GenBank/DDBJ databases">
        <authorList>
            <person name="Urmite Genomes"/>
        </authorList>
    </citation>
    <scope>NUCLEOTIDE SEQUENCE [LARGE SCALE GENOMIC DNA]</scope>
    <source>
        <strain evidence="3">LF1</strain>
    </source>
</reference>
<dbReference type="Proteomes" id="UP000199087">
    <property type="component" value="Unassembled WGS sequence"/>
</dbReference>
<dbReference type="OrthoDB" id="48766at2"/>
<evidence type="ECO:0000313" key="2">
    <source>
        <dbReference type="EMBL" id="CRK81295.1"/>
    </source>
</evidence>
<evidence type="ECO:0000259" key="1">
    <source>
        <dbReference type="Pfam" id="PF07872"/>
    </source>
</evidence>
<dbReference type="Pfam" id="PF07872">
    <property type="entry name" value="DUF1659"/>
    <property type="match status" value="1"/>
</dbReference>
<dbReference type="AlphaFoldDB" id="A0A0U1NTK4"/>
<keyword evidence="3" id="KW-1185">Reference proteome</keyword>
<proteinExistence type="predicted"/>
<dbReference type="EMBL" id="CVRB01000001">
    <property type="protein sequence ID" value="CRK81295.1"/>
    <property type="molecule type" value="Genomic_DNA"/>
</dbReference>
<dbReference type="RefSeq" id="WP_090632105.1">
    <property type="nucleotide sequence ID" value="NZ_CVRB01000001.1"/>
</dbReference>
<dbReference type="InterPro" id="IPR012454">
    <property type="entry name" value="DUF1659"/>
</dbReference>
<sequence length="72" mass="7941">MAQAKLADSKLRLVFDAGMNEKGKPIYKTKTFNNVKKAATPDQLFQVAQALSVLCNDTLTRVERADNSEILA</sequence>
<evidence type="ECO:0000313" key="3">
    <source>
        <dbReference type="Proteomes" id="UP000199087"/>
    </source>
</evidence>
<name>A0A0U1NTK4_9BACI</name>
<dbReference type="STRING" id="1499688.BN000_01195"/>
<protein>
    <recommendedName>
        <fullName evidence="1">DUF1659 domain-containing protein</fullName>
    </recommendedName>
</protein>
<feature type="domain" description="DUF1659" evidence="1">
    <location>
        <begin position="3"/>
        <end position="71"/>
    </location>
</feature>
<organism evidence="2 3">
    <name type="scientific">Neobacillus massiliamazoniensis</name>
    <dbReference type="NCBI Taxonomy" id="1499688"/>
    <lineage>
        <taxon>Bacteria</taxon>
        <taxon>Bacillati</taxon>
        <taxon>Bacillota</taxon>
        <taxon>Bacilli</taxon>
        <taxon>Bacillales</taxon>
        <taxon>Bacillaceae</taxon>
        <taxon>Neobacillus</taxon>
    </lineage>
</organism>
<gene>
    <name evidence="2" type="ORF">BN000_01195</name>
</gene>